<proteinExistence type="predicted"/>
<sequence length="1139" mass="126360">MKDALGWGDERDLSGMIRRGDKGVGALLGFMKHYIERGVDPGLFEGKLERLMVEMGKFLNGTTVSPSSPSFASAAPILSTHPASRPIPNYIAVSDDDDLEIKITAHPVSTKRRPTDKTCLGYHLGFPPGKSPHASYPFMLHQTQNLPWDYSVEGDRMTLRSRLCTKKRAPDMERCVNCHELQDNNTLRGIQERIEKGVNENSPYAYHGIAGLIDLLKLKKNNIEFHRLRGLNHARKLLSQAVSITDHKRLLTAVASGCVQRVERIVHLGLKQKQGIAAIINKIKLAADGVYKVKSYTDRERFLSTLLWRLGGARVGGILHRALGLPGISTLRESSTVPSLTPSPGRPRVEEVMMNVEASLDGVEEMVKADSNIRHMVLMFDEIATEKRIRWDQTSNMILGACREHAEKVSLEFVNEGVVEELLKMVDVGEVHLAAEATVAAMGILCENHRVYPARPVLVSADCKRETGEQHATILQTVLDGIAKSPAPSIGLRVVSLASDGESRRGSALVQLTMKRPLSTTSPIYPLLAPLELMNRHVGDDDLTADKDWKHVFKRLRNLLLRSRGVVIAGTRITPDILKAHLRAHGTSSEHINAIFNPNDLQDVKLAFDMLRDIWSLPKEAPELSNPGFKRAREAIWVLGRFLYHLVFPYLCVYLSLSDQLEHLSAAAHLALTLYAQAGKDFLPTLLYSDIMIMIKNVFFCVAKAKIDTPEGTFYIILLGTDRLEILFGILRTMIGNDMNLDILQLLGRLASTLDVAKILALFPEWDRGPRRLRLPGLDLTGAEIPDASDHLSPSHWKGSTLLKLVSLLTSWRRGRARAEEIYPDAITVLKQLVESGNDLLSPNGVYLFEVPLEQDDIDESVEMLEAHIPIPDEEAELNHDAQVEVEDELIEFALDASPPPASNGSLSASPRKFSTTISINGKDISKAKVISMMTKYRRTVASLDRLKRVRDVERFTSESRPDISLQPSPSSDRTKSLLVHDPITTLLACDSSFWLCIGEVIGIKLDGQAVPDIDHALLPEPTVSVTFQLLGLRPAVADDVAGVSTGAEYDWRTYTTMEKSFEVPGRLIQVVNPETAVVPSKGSFYLFGSPSLMALGSLLLQGMSVEDLKRVPKVLSTTEYPYREPTGRLLPCFLRSFF</sequence>
<dbReference type="AlphaFoldDB" id="A0A8H6HXD4"/>
<dbReference type="EMBL" id="JACGCI010000038">
    <property type="protein sequence ID" value="KAF6753578.1"/>
    <property type="molecule type" value="Genomic_DNA"/>
</dbReference>
<evidence type="ECO:0000313" key="1">
    <source>
        <dbReference type="EMBL" id="KAF6753578.1"/>
    </source>
</evidence>
<dbReference type="OrthoDB" id="3173036at2759"/>
<gene>
    <name evidence="1" type="ORF">DFP72DRAFT_1010378</name>
</gene>
<reference evidence="1 2" key="1">
    <citation type="submission" date="2020-07" db="EMBL/GenBank/DDBJ databases">
        <title>Comparative genomics of pyrophilous fungi reveals a link between fire events and developmental genes.</title>
        <authorList>
            <consortium name="DOE Joint Genome Institute"/>
            <person name="Steindorff A.S."/>
            <person name="Carver A."/>
            <person name="Calhoun S."/>
            <person name="Stillman K."/>
            <person name="Liu H."/>
            <person name="Lipzen A."/>
            <person name="Pangilinan J."/>
            <person name="Labutti K."/>
            <person name="Bruns T.D."/>
            <person name="Grigoriev I.V."/>
        </authorList>
    </citation>
    <scope>NUCLEOTIDE SEQUENCE [LARGE SCALE GENOMIC DNA]</scope>
    <source>
        <strain evidence="1 2">CBS 144469</strain>
    </source>
</reference>
<protein>
    <submittedName>
        <fullName evidence="1">Uncharacterized protein</fullName>
    </submittedName>
</protein>
<dbReference type="Proteomes" id="UP000521943">
    <property type="component" value="Unassembled WGS sequence"/>
</dbReference>
<comment type="caution">
    <text evidence="1">The sequence shown here is derived from an EMBL/GenBank/DDBJ whole genome shotgun (WGS) entry which is preliminary data.</text>
</comment>
<keyword evidence="2" id="KW-1185">Reference proteome</keyword>
<evidence type="ECO:0000313" key="2">
    <source>
        <dbReference type="Proteomes" id="UP000521943"/>
    </source>
</evidence>
<accession>A0A8H6HXD4</accession>
<organism evidence="1 2">
    <name type="scientific">Ephemerocybe angulata</name>
    <dbReference type="NCBI Taxonomy" id="980116"/>
    <lineage>
        <taxon>Eukaryota</taxon>
        <taxon>Fungi</taxon>
        <taxon>Dikarya</taxon>
        <taxon>Basidiomycota</taxon>
        <taxon>Agaricomycotina</taxon>
        <taxon>Agaricomycetes</taxon>
        <taxon>Agaricomycetidae</taxon>
        <taxon>Agaricales</taxon>
        <taxon>Agaricineae</taxon>
        <taxon>Psathyrellaceae</taxon>
        <taxon>Ephemerocybe</taxon>
    </lineage>
</organism>
<name>A0A8H6HXD4_9AGAR</name>